<evidence type="ECO:0000313" key="1">
    <source>
        <dbReference type="EMBL" id="KHJ81276.1"/>
    </source>
</evidence>
<dbReference type="EMBL" id="KN591703">
    <property type="protein sequence ID" value="KHJ81276.1"/>
    <property type="molecule type" value="Genomic_DNA"/>
</dbReference>
<evidence type="ECO:0000313" key="2">
    <source>
        <dbReference type="Proteomes" id="UP000053660"/>
    </source>
</evidence>
<sequence>MSQFHLRPRMRLTSTHEKLNLAAEPCTEALGRFALIRSYSNIQNMVYHVHCTNTIVLINLYFARIDNFETIDKPYSKGLRCDM</sequence>
<reference evidence="1 2" key="1">
    <citation type="submission" date="2014-03" db="EMBL/GenBank/DDBJ databases">
        <title>Draft genome of the hookworm Oesophagostomum dentatum.</title>
        <authorList>
            <person name="Mitreva M."/>
        </authorList>
    </citation>
    <scope>NUCLEOTIDE SEQUENCE [LARGE SCALE GENOMIC DNA]</scope>
    <source>
        <strain evidence="1 2">OD-Hann</strain>
    </source>
</reference>
<keyword evidence="2" id="KW-1185">Reference proteome</keyword>
<organism evidence="1 2">
    <name type="scientific">Oesophagostomum dentatum</name>
    <name type="common">Nodular worm</name>
    <dbReference type="NCBI Taxonomy" id="61180"/>
    <lineage>
        <taxon>Eukaryota</taxon>
        <taxon>Metazoa</taxon>
        <taxon>Ecdysozoa</taxon>
        <taxon>Nematoda</taxon>
        <taxon>Chromadorea</taxon>
        <taxon>Rhabditida</taxon>
        <taxon>Rhabditina</taxon>
        <taxon>Rhabditomorpha</taxon>
        <taxon>Strongyloidea</taxon>
        <taxon>Strongylidae</taxon>
        <taxon>Oesophagostomum</taxon>
    </lineage>
</organism>
<dbReference type="AlphaFoldDB" id="A0A0B1SBL1"/>
<accession>A0A0B1SBL1</accession>
<name>A0A0B1SBL1_OESDE</name>
<gene>
    <name evidence="1" type="ORF">OESDEN_19038</name>
</gene>
<proteinExistence type="predicted"/>
<dbReference type="Proteomes" id="UP000053660">
    <property type="component" value="Unassembled WGS sequence"/>
</dbReference>
<protein>
    <submittedName>
        <fullName evidence="1">Uncharacterized protein</fullName>
    </submittedName>
</protein>